<dbReference type="OrthoDB" id="9799110at2"/>
<keyword evidence="9 12" id="KW-0067">ATP-binding</keyword>
<comment type="pathway">
    <text evidence="1 14">Amino-acid biosynthesis; L-lysine biosynthesis via DAP pathway; (S)-tetrahydrodipicolinate from L-aspartate: step 1/4.</text>
</comment>
<feature type="binding site" evidence="12">
    <location>
        <position position="47"/>
    </location>
    <ligand>
        <name>substrate</name>
    </ligand>
</feature>
<dbReference type="CDD" id="cd04923">
    <property type="entry name" value="ACT_AK-LysC-DapG-like_2"/>
    <property type="match status" value="1"/>
</dbReference>
<dbReference type="EC" id="2.7.2.4" evidence="13"/>
<dbReference type="Pfam" id="PF01842">
    <property type="entry name" value="ACT"/>
    <property type="match status" value="1"/>
</dbReference>
<dbReference type="GO" id="GO:0005829">
    <property type="term" value="C:cytosol"/>
    <property type="evidence" value="ECO:0007669"/>
    <property type="project" value="TreeGrafter"/>
</dbReference>
<protein>
    <recommendedName>
        <fullName evidence="13">Aspartokinase</fullName>
        <ecNumber evidence="13">2.7.2.4</ecNumber>
    </recommendedName>
</protein>
<evidence type="ECO:0000256" key="8">
    <source>
        <dbReference type="ARBA" id="ARBA00022777"/>
    </source>
</evidence>
<dbReference type="InterPro" id="IPR045865">
    <property type="entry name" value="ACT-like_dom_sf"/>
</dbReference>
<dbReference type="NCBIfam" id="NF005155">
    <property type="entry name" value="PRK06635.1-4"/>
    <property type="match status" value="1"/>
</dbReference>
<dbReference type="CDD" id="cd04261">
    <property type="entry name" value="AAK_AKii-LysC-BS"/>
    <property type="match status" value="1"/>
</dbReference>
<dbReference type="RefSeq" id="WP_078789547.1">
    <property type="nucleotide sequence ID" value="NZ_FUWR01000005.1"/>
</dbReference>
<name>A0A1T4MGL8_9BACT</name>
<evidence type="ECO:0000259" key="15">
    <source>
        <dbReference type="PROSITE" id="PS51671"/>
    </source>
</evidence>
<dbReference type="UniPathway" id="UPA00051">
    <property type="reaction ID" value="UER00462"/>
</dbReference>
<dbReference type="Pfam" id="PF00696">
    <property type="entry name" value="AA_kinase"/>
    <property type="match status" value="1"/>
</dbReference>
<evidence type="ECO:0000256" key="11">
    <source>
        <dbReference type="ARBA" id="ARBA00047872"/>
    </source>
</evidence>
<gene>
    <name evidence="16" type="ORF">SAMN02745119_01283</name>
</gene>
<evidence type="ECO:0000256" key="9">
    <source>
        <dbReference type="ARBA" id="ARBA00022840"/>
    </source>
</evidence>
<dbReference type="PANTHER" id="PTHR21499:SF3">
    <property type="entry name" value="ASPARTOKINASE"/>
    <property type="match status" value="1"/>
</dbReference>
<feature type="binding site" evidence="12">
    <location>
        <position position="74"/>
    </location>
    <ligand>
        <name>substrate</name>
    </ligand>
</feature>
<reference evidence="17" key="1">
    <citation type="submission" date="2017-02" db="EMBL/GenBank/DDBJ databases">
        <authorList>
            <person name="Varghese N."/>
            <person name="Submissions S."/>
        </authorList>
    </citation>
    <scope>NUCLEOTIDE SEQUENCE [LARGE SCALE GENOMIC DNA]</scope>
    <source>
        <strain evidence="17">ATCC BAA-34</strain>
    </source>
</reference>
<dbReference type="InterPro" id="IPR005260">
    <property type="entry name" value="Asp_kin_monofn"/>
</dbReference>
<comment type="pathway">
    <text evidence="3 14">Amino-acid biosynthesis; L-threonine biosynthesis; L-threonine from L-aspartate: step 1/5.</text>
</comment>
<dbReference type="UniPathway" id="UPA00034">
    <property type="reaction ID" value="UER00015"/>
</dbReference>
<keyword evidence="10" id="KW-0457">Lysine biosynthesis</keyword>
<evidence type="ECO:0000313" key="17">
    <source>
        <dbReference type="Proteomes" id="UP000190102"/>
    </source>
</evidence>
<dbReference type="Gene3D" id="3.30.2130.10">
    <property type="entry name" value="VC0802-like"/>
    <property type="match status" value="1"/>
</dbReference>
<feature type="domain" description="ACT" evidence="15">
    <location>
        <begin position="344"/>
        <end position="407"/>
    </location>
</feature>
<dbReference type="SUPFAM" id="SSF55021">
    <property type="entry name" value="ACT-like"/>
    <property type="match status" value="2"/>
</dbReference>
<comment type="pathway">
    <text evidence="2 14">Amino-acid biosynthesis; L-methionine biosynthesis via de novo pathway; L-homoserine from L-aspartate: step 1/3.</text>
</comment>
<dbReference type="FunFam" id="3.40.1160.10:FF:000002">
    <property type="entry name" value="Aspartokinase"/>
    <property type="match status" value="1"/>
</dbReference>
<dbReference type="CDD" id="cd04913">
    <property type="entry name" value="ACT_AKii-LysC-BS-like_1"/>
    <property type="match status" value="1"/>
</dbReference>
<feature type="domain" description="ACT" evidence="15">
    <location>
        <begin position="264"/>
        <end position="338"/>
    </location>
</feature>
<dbReference type="InterPro" id="IPR054352">
    <property type="entry name" value="ACT_Aspartokinase"/>
</dbReference>
<evidence type="ECO:0000256" key="6">
    <source>
        <dbReference type="ARBA" id="ARBA00022679"/>
    </source>
</evidence>
<dbReference type="Gene3D" id="3.40.1160.10">
    <property type="entry name" value="Acetylglutamate kinase-like"/>
    <property type="match status" value="1"/>
</dbReference>
<evidence type="ECO:0000256" key="13">
    <source>
        <dbReference type="RuleBase" id="RU003448"/>
    </source>
</evidence>
<dbReference type="GO" id="GO:0009088">
    <property type="term" value="P:threonine biosynthetic process"/>
    <property type="evidence" value="ECO:0007669"/>
    <property type="project" value="UniProtKB-UniPathway"/>
</dbReference>
<comment type="catalytic activity">
    <reaction evidence="11 13">
        <text>L-aspartate + ATP = 4-phospho-L-aspartate + ADP</text>
        <dbReference type="Rhea" id="RHEA:23776"/>
        <dbReference type="ChEBI" id="CHEBI:29991"/>
        <dbReference type="ChEBI" id="CHEBI:30616"/>
        <dbReference type="ChEBI" id="CHEBI:57535"/>
        <dbReference type="ChEBI" id="CHEBI:456216"/>
        <dbReference type="EC" id="2.7.2.4"/>
    </reaction>
</comment>
<feature type="binding site" evidence="12">
    <location>
        <begin position="7"/>
        <end position="10"/>
    </location>
    <ligand>
        <name>ATP</name>
        <dbReference type="ChEBI" id="CHEBI:30616"/>
    </ligand>
</feature>
<dbReference type="GO" id="GO:0005524">
    <property type="term" value="F:ATP binding"/>
    <property type="evidence" value="ECO:0007669"/>
    <property type="project" value="UniProtKB-KW"/>
</dbReference>
<dbReference type="Pfam" id="PF22468">
    <property type="entry name" value="ACT_9"/>
    <property type="match status" value="1"/>
</dbReference>
<keyword evidence="6 13" id="KW-0808">Transferase</keyword>
<dbReference type="InterPro" id="IPR001341">
    <property type="entry name" value="Asp_kinase"/>
</dbReference>
<dbReference type="Proteomes" id="UP000190102">
    <property type="component" value="Unassembled WGS sequence"/>
</dbReference>
<dbReference type="PIRSF" id="PIRSF000726">
    <property type="entry name" value="Asp_kin"/>
    <property type="match status" value="1"/>
</dbReference>
<comment type="similarity">
    <text evidence="4 13">Belongs to the aspartokinase family.</text>
</comment>
<evidence type="ECO:0000256" key="7">
    <source>
        <dbReference type="ARBA" id="ARBA00022741"/>
    </source>
</evidence>
<evidence type="ECO:0000256" key="5">
    <source>
        <dbReference type="ARBA" id="ARBA00022605"/>
    </source>
</evidence>
<evidence type="ECO:0000256" key="3">
    <source>
        <dbReference type="ARBA" id="ARBA00005139"/>
    </source>
</evidence>
<keyword evidence="7 12" id="KW-0547">Nucleotide-binding</keyword>
<dbReference type="InterPro" id="IPR041740">
    <property type="entry name" value="AKii-LysC-BS"/>
</dbReference>
<evidence type="ECO:0000256" key="4">
    <source>
        <dbReference type="ARBA" id="ARBA00010122"/>
    </source>
</evidence>
<dbReference type="GO" id="GO:0009089">
    <property type="term" value="P:lysine biosynthetic process via diaminopimelate"/>
    <property type="evidence" value="ECO:0007669"/>
    <property type="project" value="UniProtKB-UniPathway"/>
</dbReference>
<keyword evidence="8 13" id="KW-0418">Kinase</keyword>
<dbReference type="SUPFAM" id="SSF53633">
    <property type="entry name" value="Carbamate kinase-like"/>
    <property type="match status" value="1"/>
</dbReference>
<dbReference type="STRING" id="115783.SAMN02745119_01283"/>
<organism evidence="16 17">
    <name type="scientific">Trichlorobacter thiogenes</name>
    <dbReference type="NCBI Taxonomy" id="115783"/>
    <lineage>
        <taxon>Bacteria</taxon>
        <taxon>Pseudomonadati</taxon>
        <taxon>Thermodesulfobacteriota</taxon>
        <taxon>Desulfuromonadia</taxon>
        <taxon>Geobacterales</taxon>
        <taxon>Geobacteraceae</taxon>
        <taxon>Trichlorobacter</taxon>
    </lineage>
</organism>
<dbReference type="PROSITE" id="PS51671">
    <property type="entry name" value="ACT"/>
    <property type="match status" value="2"/>
</dbReference>
<dbReference type="NCBIfam" id="TIGR00657">
    <property type="entry name" value="asp_kinases"/>
    <property type="match status" value="1"/>
</dbReference>
<sequence>MASVVQKYGGSAVTSPEQIRKIAQRIIQSYNDRNDVVVVISARAGETNRLIEMAQEISPAQTGSQYDLLISAGEQVSIGLLALSISSLGYKVKTYLGWQVPIITDSLHTRASIEYIDPTKIRADLNHGAIVLVAGFQGIDRSGTITTLGRGGGDTSAVALAHALGAEVCELYSDVDGIFTADPAICENARKIKEISYDEMLELASQGARGVQIRAIEYAKKHNVTMHIRSAFTAESGTLVVKEHMPMEGVVVTGIVADKNEAKIAVLGVPDKPGSAAKILTGLADKDISVDMIVQNVGQDGLADITFSVSKTDLDKAHQITAQIAKEVNARELLADRNISKVSIVGLGMKNHAGVAARMFTALAYNNINIQMISTSEIKVSVAIEEKYTELAVRVLHEAFKVDQCSE</sequence>
<dbReference type="InterPro" id="IPR036393">
    <property type="entry name" value="AceGlu_kinase-like_sf"/>
</dbReference>
<dbReference type="PANTHER" id="PTHR21499">
    <property type="entry name" value="ASPARTATE KINASE"/>
    <property type="match status" value="1"/>
</dbReference>
<accession>A0A1T4MGL8</accession>
<keyword evidence="5 14" id="KW-0028">Amino-acid biosynthesis</keyword>
<evidence type="ECO:0000256" key="2">
    <source>
        <dbReference type="ARBA" id="ARBA00004986"/>
    </source>
</evidence>
<dbReference type="InterPro" id="IPR002912">
    <property type="entry name" value="ACT_dom"/>
</dbReference>
<evidence type="ECO:0000256" key="10">
    <source>
        <dbReference type="ARBA" id="ARBA00023154"/>
    </source>
</evidence>
<dbReference type="InterPro" id="IPR001048">
    <property type="entry name" value="Asp/Glu/Uridylate_kinase"/>
</dbReference>
<dbReference type="UniPathway" id="UPA00050">
    <property type="reaction ID" value="UER00461"/>
</dbReference>
<evidence type="ECO:0000313" key="16">
    <source>
        <dbReference type="EMBL" id="SJZ66006.1"/>
    </source>
</evidence>
<evidence type="ECO:0000256" key="1">
    <source>
        <dbReference type="ARBA" id="ARBA00004766"/>
    </source>
</evidence>
<dbReference type="FunFam" id="3.30.2130.10:FF:000002">
    <property type="entry name" value="Aspartokinase"/>
    <property type="match status" value="1"/>
</dbReference>
<dbReference type="GO" id="GO:0009090">
    <property type="term" value="P:homoserine biosynthetic process"/>
    <property type="evidence" value="ECO:0007669"/>
    <property type="project" value="TreeGrafter"/>
</dbReference>
<proteinExistence type="inferred from homology"/>
<evidence type="ECO:0000256" key="12">
    <source>
        <dbReference type="PIRSR" id="PIRSR000726-1"/>
    </source>
</evidence>
<dbReference type="GO" id="GO:0004072">
    <property type="term" value="F:aspartate kinase activity"/>
    <property type="evidence" value="ECO:0007669"/>
    <property type="project" value="UniProtKB-EC"/>
</dbReference>
<keyword evidence="17" id="KW-1185">Reference proteome</keyword>
<dbReference type="NCBIfam" id="NF005154">
    <property type="entry name" value="PRK06635.1-2"/>
    <property type="match status" value="1"/>
</dbReference>
<dbReference type="AlphaFoldDB" id="A0A1T4MGL8"/>
<dbReference type="EMBL" id="FUWR01000005">
    <property type="protein sequence ID" value="SJZ66006.1"/>
    <property type="molecule type" value="Genomic_DNA"/>
</dbReference>
<evidence type="ECO:0000256" key="14">
    <source>
        <dbReference type="RuleBase" id="RU004249"/>
    </source>
</evidence>